<dbReference type="Proteomes" id="UP001186944">
    <property type="component" value="Unassembled WGS sequence"/>
</dbReference>
<dbReference type="Pfam" id="PF10551">
    <property type="entry name" value="MULE"/>
    <property type="match status" value="1"/>
</dbReference>
<sequence>MRFVGDAVLDVAPDQRSLLPKQTNLKRVANRFRSKARPTEPSTLDFTLDLDFINSPEFLVGDLRTEDGHRHLIFSSPFQRRILRQSRRWFMDGTFKAVTGPFKQRGQLFSINAFVKGECGELKQFPLMFALMSRKTKDDYIQIFRHIQALVGPPDVEGFVADFEKALWQALRDVHPGIPIKGCVFHFNQAIWRRTQELGLSTAYRDNSATRTYIRQLMALPFLPPRHIPPAFDNLSTRASSTSLQSLVDYMRRQWISNPVFPVDSWSVYQLTVRTNNDIEGWHTRLNQKSGGAPGVYRLIQLLKVEAELMEASIAAGDMYRETNRHYRRLDEKLKEAWTNYMSSDLSTGGFLRTVGNLYGFVAA</sequence>
<keyword evidence="3" id="KW-1185">Reference proteome</keyword>
<feature type="domain" description="MULE transposase" evidence="1">
    <location>
        <begin position="89"/>
        <end position="189"/>
    </location>
</feature>
<accession>A0AA89BI77</accession>
<dbReference type="InterPro" id="IPR018289">
    <property type="entry name" value="MULE_transposase_dom"/>
</dbReference>
<name>A0AA89BI77_PINIB</name>
<evidence type="ECO:0000313" key="2">
    <source>
        <dbReference type="EMBL" id="KAK3083311.1"/>
    </source>
</evidence>
<evidence type="ECO:0000313" key="3">
    <source>
        <dbReference type="Proteomes" id="UP001186944"/>
    </source>
</evidence>
<dbReference type="PANTHER" id="PTHR47160:SF10">
    <property type="entry name" value="MULE TRANSPOSASE DOMAIN-CONTAINING PROTEIN"/>
    <property type="match status" value="1"/>
</dbReference>
<organism evidence="2 3">
    <name type="scientific">Pinctada imbricata</name>
    <name type="common">Atlantic pearl-oyster</name>
    <name type="synonym">Pinctada martensii</name>
    <dbReference type="NCBI Taxonomy" id="66713"/>
    <lineage>
        <taxon>Eukaryota</taxon>
        <taxon>Metazoa</taxon>
        <taxon>Spiralia</taxon>
        <taxon>Lophotrochozoa</taxon>
        <taxon>Mollusca</taxon>
        <taxon>Bivalvia</taxon>
        <taxon>Autobranchia</taxon>
        <taxon>Pteriomorphia</taxon>
        <taxon>Pterioida</taxon>
        <taxon>Pterioidea</taxon>
        <taxon>Pteriidae</taxon>
        <taxon>Pinctada</taxon>
    </lineage>
</organism>
<reference evidence="2" key="1">
    <citation type="submission" date="2019-08" db="EMBL/GenBank/DDBJ databases">
        <title>The improved chromosome-level genome for the pearl oyster Pinctada fucata martensii using PacBio sequencing and Hi-C.</title>
        <authorList>
            <person name="Zheng Z."/>
        </authorList>
    </citation>
    <scope>NUCLEOTIDE SEQUENCE</scope>
    <source>
        <strain evidence="2">ZZ-2019</strain>
        <tissue evidence="2">Adductor muscle</tissue>
    </source>
</reference>
<comment type="caution">
    <text evidence="2">The sequence shown here is derived from an EMBL/GenBank/DDBJ whole genome shotgun (WGS) entry which is preliminary data.</text>
</comment>
<protein>
    <recommendedName>
        <fullName evidence="1">MULE transposase domain-containing protein</fullName>
    </recommendedName>
</protein>
<gene>
    <name evidence="2" type="ORF">FSP39_019210</name>
</gene>
<dbReference type="PANTHER" id="PTHR47160">
    <property type="entry name" value="PUTATIVE-RELATED"/>
    <property type="match status" value="1"/>
</dbReference>
<dbReference type="AlphaFoldDB" id="A0AA89BI77"/>
<evidence type="ECO:0000259" key="1">
    <source>
        <dbReference type="Pfam" id="PF10551"/>
    </source>
</evidence>
<proteinExistence type="predicted"/>
<dbReference type="EMBL" id="VSWD01000014">
    <property type="protein sequence ID" value="KAK3083311.1"/>
    <property type="molecule type" value="Genomic_DNA"/>
</dbReference>